<evidence type="ECO:0000313" key="3">
    <source>
        <dbReference type="Proteomes" id="UP000198990"/>
    </source>
</evidence>
<accession>A0A1H7NWX1</accession>
<dbReference type="GO" id="GO:0016491">
    <property type="term" value="F:oxidoreductase activity"/>
    <property type="evidence" value="ECO:0007669"/>
    <property type="project" value="InterPro"/>
</dbReference>
<dbReference type="PANTHER" id="PTHR43677">
    <property type="entry name" value="SHORT-CHAIN DEHYDROGENASE/REDUCTASE"/>
    <property type="match status" value="1"/>
</dbReference>
<proteinExistence type="predicted"/>
<keyword evidence="3" id="KW-1185">Reference proteome</keyword>
<dbReference type="SUPFAM" id="SSF50129">
    <property type="entry name" value="GroES-like"/>
    <property type="match status" value="1"/>
</dbReference>
<dbReference type="EMBL" id="FNZN01000003">
    <property type="protein sequence ID" value="SEL27916.1"/>
    <property type="molecule type" value="Genomic_DNA"/>
</dbReference>
<organism evidence="2 3">
    <name type="scientific">Maribacter orientalis</name>
    <dbReference type="NCBI Taxonomy" id="228957"/>
    <lineage>
        <taxon>Bacteria</taxon>
        <taxon>Pseudomonadati</taxon>
        <taxon>Bacteroidota</taxon>
        <taxon>Flavobacteriia</taxon>
        <taxon>Flavobacteriales</taxon>
        <taxon>Flavobacteriaceae</taxon>
        <taxon>Maribacter</taxon>
    </lineage>
</organism>
<dbReference type="InterPro" id="IPR051397">
    <property type="entry name" value="Zn-ADH-like_protein"/>
</dbReference>
<dbReference type="OrthoDB" id="9787435at2"/>
<dbReference type="InterPro" id="IPR011032">
    <property type="entry name" value="GroES-like_sf"/>
</dbReference>
<evidence type="ECO:0000259" key="1">
    <source>
        <dbReference type="SMART" id="SM00829"/>
    </source>
</evidence>
<dbReference type="SMART" id="SM00829">
    <property type="entry name" value="PKS_ER"/>
    <property type="match status" value="1"/>
</dbReference>
<dbReference type="Pfam" id="PF08240">
    <property type="entry name" value="ADH_N"/>
    <property type="match status" value="1"/>
</dbReference>
<dbReference type="SUPFAM" id="SSF51735">
    <property type="entry name" value="NAD(P)-binding Rossmann-fold domains"/>
    <property type="match status" value="1"/>
</dbReference>
<dbReference type="RefSeq" id="WP_091622591.1">
    <property type="nucleotide sequence ID" value="NZ_FNZN01000003.1"/>
</dbReference>
<name>A0A1H7NWX1_9FLAO</name>
<dbReference type="STRING" id="228957.SAMN04488008_103296"/>
<gene>
    <name evidence="2" type="ORF">SAMN04488008_103296</name>
</gene>
<dbReference type="Gene3D" id="3.40.50.720">
    <property type="entry name" value="NAD(P)-binding Rossmann-like Domain"/>
    <property type="match status" value="1"/>
</dbReference>
<dbReference type="Pfam" id="PF00107">
    <property type="entry name" value="ADH_zinc_N"/>
    <property type="match status" value="1"/>
</dbReference>
<sequence>MNAAYLIKYGNAEKAFEIREADKPRPNANQVLIKVEAFGLNFADVMARLGLYKAAPPLPAILGYDVVGEIEAIGTNVNHVKLGDRVIALTKFGGYAEFALADKEVVYKIPNSFSAGVAVALATQYSTAYFLSHHMANLQENDTVLIHAAAGGVGTALVQMALHKKCIVFGTCGSEEKVAYLNKNGVHYPINYRKNDFEEAVRKVIGKKGLDAVFDPVGGKSVKKDYRLLGAGGRVFSFGVSSMNQAKNIFGKIRVLWQFGLYHPLQFLSGSKGMIGINMLKVAEENPEKIAKVMQEVIRLTEEGILTPYVGGEFQVEQLAEAHAFLESRKSMGKIVVKW</sequence>
<dbReference type="InterPro" id="IPR020843">
    <property type="entry name" value="ER"/>
</dbReference>
<dbReference type="Proteomes" id="UP000198990">
    <property type="component" value="Unassembled WGS sequence"/>
</dbReference>
<dbReference type="InterPro" id="IPR013149">
    <property type="entry name" value="ADH-like_C"/>
</dbReference>
<dbReference type="InterPro" id="IPR036291">
    <property type="entry name" value="NAD(P)-bd_dom_sf"/>
</dbReference>
<dbReference type="PANTHER" id="PTHR43677:SF4">
    <property type="entry name" value="QUINONE OXIDOREDUCTASE-LIKE PROTEIN 2"/>
    <property type="match status" value="1"/>
</dbReference>
<feature type="domain" description="Enoyl reductase (ER)" evidence="1">
    <location>
        <begin position="11"/>
        <end position="337"/>
    </location>
</feature>
<reference evidence="3" key="1">
    <citation type="submission" date="2016-10" db="EMBL/GenBank/DDBJ databases">
        <authorList>
            <person name="Varghese N."/>
            <person name="Submissions S."/>
        </authorList>
    </citation>
    <scope>NUCLEOTIDE SEQUENCE [LARGE SCALE GENOMIC DNA]</scope>
    <source>
        <strain evidence="3">DSM 16471</strain>
    </source>
</reference>
<dbReference type="InterPro" id="IPR013154">
    <property type="entry name" value="ADH-like_N"/>
</dbReference>
<protein>
    <submittedName>
        <fullName evidence="2">NADPH2:quinone reductase</fullName>
    </submittedName>
</protein>
<dbReference type="Gene3D" id="3.90.180.10">
    <property type="entry name" value="Medium-chain alcohol dehydrogenases, catalytic domain"/>
    <property type="match status" value="1"/>
</dbReference>
<evidence type="ECO:0000313" key="2">
    <source>
        <dbReference type="EMBL" id="SEL27916.1"/>
    </source>
</evidence>
<dbReference type="AlphaFoldDB" id="A0A1H7NWX1"/>